<evidence type="ECO:0000313" key="1">
    <source>
        <dbReference type="EMBL" id="KFC21950.1"/>
    </source>
</evidence>
<comment type="caution">
    <text evidence="1">The sequence shown here is derived from an EMBL/GenBank/DDBJ whole genome shotgun (WGS) entry which is preliminary data.</text>
</comment>
<dbReference type="Proteomes" id="UP000028623">
    <property type="component" value="Unassembled WGS sequence"/>
</dbReference>
<name>A0A085BHK5_9FLAO</name>
<gene>
    <name evidence="1" type="ORF">IO89_08225</name>
</gene>
<keyword evidence="2" id="KW-1185">Reference proteome</keyword>
<proteinExistence type="predicted"/>
<dbReference type="RefSeq" id="WP_034975214.1">
    <property type="nucleotide sequence ID" value="NZ_FOFI01000003.1"/>
</dbReference>
<organism evidence="1 2">
    <name type="scientific">Epilithonimonas lactis</name>
    <dbReference type="NCBI Taxonomy" id="421072"/>
    <lineage>
        <taxon>Bacteria</taxon>
        <taxon>Pseudomonadati</taxon>
        <taxon>Bacteroidota</taxon>
        <taxon>Flavobacteriia</taxon>
        <taxon>Flavobacteriales</taxon>
        <taxon>Weeksellaceae</taxon>
        <taxon>Chryseobacterium group</taxon>
        <taxon>Epilithonimonas</taxon>
    </lineage>
</organism>
<protein>
    <submittedName>
        <fullName evidence="1">Uncharacterized protein</fullName>
    </submittedName>
</protein>
<accession>A0A085BHK5</accession>
<sequence>MRNLYLLTLILFISCGKQDQYNEAFSMDAALVSVMDEKEVDNQLPSPIVFQKNQLLHLHLNQHQAKSSRTEE</sequence>
<evidence type="ECO:0000313" key="2">
    <source>
        <dbReference type="Proteomes" id="UP000028623"/>
    </source>
</evidence>
<dbReference type="EMBL" id="JPLY01000003">
    <property type="protein sequence ID" value="KFC21950.1"/>
    <property type="molecule type" value="Genomic_DNA"/>
</dbReference>
<dbReference type="PROSITE" id="PS51257">
    <property type="entry name" value="PROKAR_LIPOPROTEIN"/>
    <property type="match status" value="1"/>
</dbReference>
<reference evidence="1 2" key="1">
    <citation type="submission" date="2014-07" db="EMBL/GenBank/DDBJ databases">
        <title>Epilithonimonas lactis LMG 22401 Genome.</title>
        <authorList>
            <person name="Pipes S.E."/>
            <person name="Stropko S.J."/>
        </authorList>
    </citation>
    <scope>NUCLEOTIDE SEQUENCE [LARGE SCALE GENOMIC DNA]</scope>
    <source>
        <strain evidence="1 2">LMG 24401</strain>
    </source>
</reference>
<dbReference type="AlphaFoldDB" id="A0A085BHK5"/>
<dbReference type="eggNOG" id="COG3206">
    <property type="taxonomic scope" value="Bacteria"/>
</dbReference>